<evidence type="ECO:0000256" key="4">
    <source>
        <dbReference type="ARBA" id="ARBA00020295"/>
    </source>
</evidence>
<dbReference type="InterPro" id="IPR003385">
    <property type="entry name" value="Glyco_hydro_77"/>
</dbReference>
<protein>
    <recommendedName>
        <fullName evidence="4 10">4-alpha-glucanotransferase</fullName>
        <ecNumber evidence="3 10">2.4.1.25</ecNumber>
    </recommendedName>
    <alternativeName>
        <fullName evidence="8 10">Amylomaltase</fullName>
    </alternativeName>
    <alternativeName>
        <fullName evidence="9 10">Disproportionating enzyme</fullName>
    </alternativeName>
</protein>
<keyword evidence="7 10" id="KW-0119">Carbohydrate metabolism</keyword>
<dbReference type="EC" id="2.4.1.25" evidence="3 10"/>
<evidence type="ECO:0000256" key="8">
    <source>
        <dbReference type="ARBA" id="ARBA00031423"/>
    </source>
</evidence>
<keyword evidence="6 10" id="KW-0808">Transferase</keyword>
<evidence type="ECO:0000256" key="10">
    <source>
        <dbReference type="RuleBase" id="RU361207"/>
    </source>
</evidence>
<dbReference type="InterPro" id="IPR017853">
    <property type="entry name" value="GH"/>
</dbReference>
<dbReference type="Pfam" id="PF02446">
    <property type="entry name" value="Glyco_hydro_77"/>
    <property type="match status" value="1"/>
</dbReference>
<dbReference type="SUPFAM" id="SSF51445">
    <property type="entry name" value="(Trans)glycosidases"/>
    <property type="match status" value="1"/>
</dbReference>
<evidence type="ECO:0000313" key="12">
    <source>
        <dbReference type="Proteomes" id="UP000018720"/>
    </source>
</evidence>
<evidence type="ECO:0000256" key="1">
    <source>
        <dbReference type="ARBA" id="ARBA00000439"/>
    </source>
</evidence>
<comment type="catalytic activity">
    <reaction evidence="1 10">
        <text>Transfers a segment of a (1-&gt;4)-alpha-D-glucan to a new position in an acceptor, which may be glucose or a (1-&gt;4)-alpha-D-glucan.</text>
        <dbReference type="EC" id="2.4.1.25"/>
    </reaction>
</comment>
<comment type="similarity">
    <text evidence="2 10">Belongs to the disproportionating enzyme family.</text>
</comment>
<dbReference type="GO" id="GO:0004134">
    <property type="term" value="F:4-alpha-glucanotransferase activity"/>
    <property type="evidence" value="ECO:0007669"/>
    <property type="project" value="UniProtKB-EC"/>
</dbReference>
<keyword evidence="12" id="KW-1185">Reference proteome</keyword>
<comment type="caution">
    <text evidence="11">The sequence shown here is derived from an EMBL/GenBank/DDBJ whole genome shotgun (WGS) entry which is preliminary data.</text>
</comment>
<proteinExistence type="inferred from homology"/>
<evidence type="ECO:0000256" key="5">
    <source>
        <dbReference type="ARBA" id="ARBA00022676"/>
    </source>
</evidence>
<accession>A0ABN0HA33</accession>
<dbReference type="EMBL" id="AHOM02000004">
    <property type="protein sequence ID" value="EJZ42541.1"/>
    <property type="molecule type" value="Genomic_DNA"/>
</dbReference>
<dbReference type="Gene3D" id="3.20.20.80">
    <property type="entry name" value="Glycosidases"/>
    <property type="match status" value="1"/>
</dbReference>
<dbReference type="Proteomes" id="UP000018720">
    <property type="component" value="Unassembled WGS sequence"/>
</dbReference>
<evidence type="ECO:0000256" key="7">
    <source>
        <dbReference type="ARBA" id="ARBA00023277"/>
    </source>
</evidence>
<sequence length="702" mass="82639">MEMDREKIWTELGLLPKYYDLDGNLHELDEKSALALLVAMGWEEEEAEDPKKLIAMIRLSDSARLLDHIYFLKGEEKEKWIRFRWPYLNFPEDCFLKIETEQGICIEIPLGLSKPDKLREECSHRRFRYKIRIEDPIDLGYHKLSLHNVPGRFEGVSSVLVIHPEKCYSTQEQKKKLGVSVQLYAVRSELNDGIGDFRDLQALANYCYKSGYRVLSINPLHFPYPIPNPDFSPYFSWNRFFKDYLYVHLPWVFKDLSLPETSKRYFAERDKFHKKETSGKYINFESVHEFKLGYLYRAYSEFISSNAPTAKRNMREFLLFVSEKGESLLSHAYWTEKLSADRFYERKSIQSNIKSENTERASKKKDYRNFIYFLAWITEVQWDRVLEYFKERNLILFGDLAVGSDPNGPEVRSFSMDFASSARVGAPSDLFSPAGQNWGIPPSIPRRMVETGFEHFIQLVRNNMIEDGMLRIDHALGLFRLYWIPQGSKGGYISYPSEYLLKILALESQRKRCVLVAEDLGNVPTEIKEKLMDFGLYSFRVLYFEQRHGEGFIPPHRYPPRSVSVHNTHDLPTLKGYWDGFDIEFRKRTSLWDEETSRAYSSGREKEKREILNLLKNEKIFVEEENGKDFIVSLRNGMFELLERTSSEYSIFSLHDILMDEEQTNFPGTSDEYPNWKIRYSKDLKELDLYWGYPTDTTNLGV</sequence>
<dbReference type="NCBIfam" id="TIGR00217">
    <property type="entry name" value="malQ"/>
    <property type="match status" value="1"/>
</dbReference>
<evidence type="ECO:0000256" key="2">
    <source>
        <dbReference type="ARBA" id="ARBA00005684"/>
    </source>
</evidence>
<evidence type="ECO:0000256" key="6">
    <source>
        <dbReference type="ARBA" id="ARBA00022679"/>
    </source>
</evidence>
<organism evidence="11 12">
    <name type="scientific">Leptospira licerasiae str. MMD4847</name>
    <dbReference type="NCBI Taxonomy" id="1049971"/>
    <lineage>
        <taxon>Bacteria</taxon>
        <taxon>Pseudomonadati</taxon>
        <taxon>Spirochaetota</taxon>
        <taxon>Spirochaetia</taxon>
        <taxon>Leptospirales</taxon>
        <taxon>Leptospiraceae</taxon>
        <taxon>Leptospira</taxon>
    </lineage>
</organism>
<dbReference type="PANTHER" id="PTHR32438:SF5">
    <property type="entry name" value="4-ALPHA-GLUCANOTRANSFERASE DPE1, CHLOROPLASTIC_AMYLOPLASTIC"/>
    <property type="match status" value="1"/>
</dbReference>
<reference evidence="11 12" key="1">
    <citation type="submission" date="2012-08" db="EMBL/GenBank/DDBJ databases">
        <authorList>
            <person name="Harkins D.M."/>
            <person name="Durkin A.S."/>
            <person name="Selengut J.D."/>
            <person name="Sanka R."/>
            <person name="DePew J."/>
            <person name="Purushe J."/>
            <person name="Matthias M.A."/>
            <person name="Vinetz J.M."/>
            <person name="Sutton G.G."/>
            <person name="Nelson W.C."/>
            <person name="Fouts D.E."/>
        </authorList>
    </citation>
    <scope>NUCLEOTIDE SEQUENCE [LARGE SCALE GENOMIC DNA]</scope>
    <source>
        <strain evidence="11 12">MMD4847</strain>
    </source>
</reference>
<dbReference type="PANTHER" id="PTHR32438">
    <property type="entry name" value="4-ALPHA-GLUCANOTRANSFERASE DPE1, CHLOROPLASTIC/AMYLOPLASTIC"/>
    <property type="match status" value="1"/>
</dbReference>
<gene>
    <name evidence="11" type="primary">malQ</name>
    <name evidence="11" type="ORF">LEP1GSC178_3012</name>
</gene>
<evidence type="ECO:0000256" key="9">
    <source>
        <dbReference type="ARBA" id="ARBA00031501"/>
    </source>
</evidence>
<name>A0ABN0HA33_9LEPT</name>
<evidence type="ECO:0000313" key="11">
    <source>
        <dbReference type="EMBL" id="EJZ42541.1"/>
    </source>
</evidence>
<evidence type="ECO:0000256" key="3">
    <source>
        <dbReference type="ARBA" id="ARBA00012560"/>
    </source>
</evidence>
<keyword evidence="5 10" id="KW-0328">Glycosyltransferase</keyword>